<dbReference type="OrthoDB" id="10472917at2759"/>
<gene>
    <name evidence="3" type="ORF">CGOC_LOCUS11371</name>
</gene>
<organism evidence="3 4">
    <name type="scientific">Cylicostephanus goldi</name>
    <name type="common">Nematode worm</name>
    <dbReference type="NCBI Taxonomy" id="71465"/>
    <lineage>
        <taxon>Eukaryota</taxon>
        <taxon>Metazoa</taxon>
        <taxon>Ecdysozoa</taxon>
        <taxon>Nematoda</taxon>
        <taxon>Chromadorea</taxon>
        <taxon>Rhabditida</taxon>
        <taxon>Rhabditina</taxon>
        <taxon>Rhabditomorpha</taxon>
        <taxon>Strongyloidea</taxon>
        <taxon>Strongylidae</taxon>
        <taxon>Cylicostephanus</taxon>
    </lineage>
</organism>
<feature type="domain" description="Apple" evidence="2">
    <location>
        <begin position="17"/>
        <end position="70"/>
    </location>
</feature>
<feature type="chain" id="PRO_5018042741" description="Apple domain-containing protein" evidence="1">
    <location>
        <begin position="17"/>
        <end position="101"/>
    </location>
</feature>
<keyword evidence="1" id="KW-0732">Signal</keyword>
<feature type="signal peptide" evidence="1">
    <location>
        <begin position="1"/>
        <end position="16"/>
    </location>
</feature>
<dbReference type="Pfam" id="PF00024">
    <property type="entry name" value="PAN_1"/>
    <property type="match status" value="1"/>
</dbReference>
<dbReference type="AlphaFoldDB" id="A0A3P7MJT6"/>
<dbReference type="InterPro" id="IPR003609">
    <property type="entry name" value="Pan_app"/>
</dbReference>
<dbReference type="Proteomes" id="UP000271889">
    <property type="component" value="Unassembled WGS sequence"/>
</dbReference>
<reference evidence="3 4" key="1">
    <citation type="submission" date="2018-11" db="EMBL/GenBank/DDBJ databases">
        <authorList>
            <consortium name="Pathogen Informatics"/>
        </authorList>
    </citation>
    <scope>NUCLEOTIDE SEQUENCE [LARGE SCALE GENOMIC DNA]</scope>
</reference>
<protein>
    <recommendedName>
        <fullName evidence="2">Apple domain-containing protein</fullName>
    </recommendedName>
</protein>
<keyword evidence="4" id="KW-1185">Reference proteome</keyword>
<evidence type="ECO:0000256" key="1">
    <source>
        <dbReference type="SAM" id="SignalP"/>
    </source>
</evidence>
<name>A0A3P7MJT6_CYLGO</name>
<sequence>MKRLILFLFIIQETLSCVFDKVEVLSGIGTEAWSSYSETSADKCFAKCYEDKNCAGISYKEGLQLCTTYPPGNGNYTCSTGNCFILQRDEVDPVCRKYVYF</sequence>
<accession>A0A3P7MJT6</accession>
<evidence type="ECO:0000313" key="3">
    <source>
        <dbReference type="EMBL" id="VDN29834.1"/>
    </source>
</evidence>
<dbReference type="EMBL" id="UYRV01116042">
    <property type="protein sequence ID" value="VDN29834.1"/>
    <property type="molecule type" value="Genomic_DNA"/>
</dbReference>
<evidence type="ECO:0000313" key="4">
    <source>
        <dbReference type="Proteomes" id="UP000271889"/>
    </source>
</evidence>
<proteinExistence type="predicted"/>
<evidence type="ECO:0000259" key="2">
    <source>
        <dbReference type="Pfam" id="PF00024"/>
    </source>
</evidence>